<organism evidence="1 2">
    <name type="scientific">Pisum sativum</name>
    <name type="common">Garden pea</name>
    <name type="synonym">Lathyrus oleraceus</name>
    <dbReference type="NCBI Taxonomy" id="3888"/>
    <lineage>
        <taxon>Eukaryota</taxon>
        <taxon>Viridiplantae</taxon>
        <taxon>Streptophyta</taxon>
        <taxon>Embryophyta</taxon>
        <taxon>Tracheophyta</taxon>
        <taxon>Spermatophyta</taxon>
        <taxon>Magnoliopsida</taxon>
        <taxon>eudicotyledons</taxon>
        <taxon>Gunneridae</taxon>
        <taxon>Pentapetalae</taxon>
        <taxon>rosids</taxon>
        <taxon>fabids</taxon>
        <taxon>Fabales</taxon>
        <taxon>Fabaceae</taxon>
        <taxon>Papilionoideae</taxon>
        <taxon>50 kb inversion clade</taxon>
        <taxon>NPAAA clade</taxon>
        <taxon>Hologalegina</taxon>
        <taxon>IRL clade</taxon>
        <taxon>Fabeae</taxon>
        <taxon>Lathyrus</taxon>
    </lineage>
</organism>
<name>A0A9D4WX97_PEA</name>
<protein>
    <submittedName>
        <fullName evidence="1">Uncharacterized protein</fullName>
    </submittedName>
</protein>
<sequence>MLKLGLRSNFFTPEPYIRIVKEGWKTPRAVYSTIFKGGPKAVYFHALADRIKGKLAALKSSFLFVTGRVLLVRDLKDGGLSIRSMRILNVTSDLKQCWSVLNDHEDWARNLRIRVFKRDRHVKYHVFSSIWTGRKSYQEVVKNNSIWMVDNGENIRLWGDNWCGQYLNDIIQIYGGNIEQLQATLKDIIHEDKMILPSSLEECMELIDYAHSSQCHVVIIVEVLNCAACIWNTRNQVRVNSSIRDFVLLKNLKVHIHPSYPKMVLEVLLSPLQHGWIKVNIDGAYGGMPLFVVCGGIFWNELGDHLENFGCNLGPINALYTKLMRRILVMEATINKKWTNRWLESDSFLVILAYRNSYVVLWRIRNIWVICLSKLRNFNFLFRTYITKEINVPTN</sequence>
<keyword evidence="2" id="KW-1185">Reference proteome</keyword>
<dbReference type="AlphaFoldDB" id="A0A9D4WX97"/>
<evidence type="ECO:0000313" key="2">
    <source>
        <dbReference type="Proteomes" id="UP001058974"/>
    </source>
</evidence>
<comment type="caution">
    <text evidence="1">The sequence shown here is derived from an EMBL/GenBank/DDBJ whole genome shotgun (WGS) entry which is preliminary data.</text>
</comment>
<accession>A0A9D4WX97</accession>
<evidence type="ECO:0000313" key="1">
    <source>
        <dbReference type="EMBL" id="KAI5410803.1"/>
    </source>
</evidence>
<dbReference type="PANTHER" id="PTHR47723">
    <property type="entry name" value="OS05G0353850 PROTEIN"/>
    <property type="match status" value="1"/>
</dbReference>
<proteinExistence type="predicted"/>
<dbReference type="PANTHER" id="PTHR47723:SF23">
    <property type="entry name" value="REVERSE TRANSCRIPTASE-LIKE PROTEIN"/>
    <property type="match status" value="1"/>
</dbReference>
<reference evidence="1 2" key="1">
    <citation type="journal article" date="2022" name="Nat. Genet.">
        <title>Improved pea reference genome and pan-genome highlight genomic features and evolutionary characteristics.</title>
        <authorList>
            <person name="Yang T."/>
            <person name="Liu R."/>
            <person name="Luo Y."/>
            <person name="Hu S."/>
            <person name="Wang D."/>
            <person name="Wang C."/>
            <person name="Pandey M.K."/>
            <person name="Ge S."/>
            <person name="Xu Q."/>
            <person name="Li N."/>
            <person name="Li G."/>
            <person name="Huang Y."/>
            <person name="Saxena R.K."/>
            <person name="Ji Y."/>
            <person name="Li M."/>
            <person name="Yan X."/>
            <person name="He Y."/>
            <person name="Liu Y."/>
            <person name="Wang X."/>
            <person name="Xiang C."/>
            <person name="Varshney R.K."/>
            <person name="Ding H."/>
            <person name="Gao S."/>
            <person name="Zong X."/>
        </authorList>
    </citation>
    <scope>NUCLEOTIDE SEQUENCE [LARGE SCALE GENOMIC DNA]</scope>
    <source>
        <strain evidence="1 2">cv. Zhongwan 6</strain>
    </source>
</reference>
<dbReference type="InterPro" id="IPR053151">
    <property type="entry name" value="RNase_H-like"/>
</dbReference>
<dbReference type="EMBL" id="JAMSHJ010000005">
    <property type="protein sequence ID" value="KAI5410803.1"/>
    <property type="molecule type" value="Genomic_DNA"/>
</dbReference>
<dbReference type="Proteomes" id="UP001058974">
    <property type="component" value="Chromosome 5"/>
</dbReference>
<gene>
    <name evidence="1" type="ORF">KIW84_056077</name>
</gene>
<dbReference type="Gramene" id="Psat05G0607700-T1">
    <property type="protein sequence ID" value="KAI5410803.1"/>
    <property type="gene ID" value="KIW84_056077"/>
</dbReference>